<gene>
    <name evidence="2" type="ORF">FIBSPDRAFT_698724</name>
</gene>
<dbReference type="AlphaFoldDB" id="A0A166TGZ8"/>
<protein>
    <submittedName>
        <fullName evidence="2">Uncharacterized protein</fullName>
    </submittedName>
</protein>
<feature type="non-terminal residue" evidence="2">
    <location>
        <position position="63"/>
    </location>
</feature>
<evidence type="ECO:0000256" key="1">
    <source>
        <dbReference type="SAM" id="MobiDB-lite"/>
    </source>
</evidence>
<evidence type="ECO:0000313" key="2">
    <source>
        <dbReference type="EMBL" id="KZP30602.1"/>
    </source>
</evidence>
<feature type="compositionally biased region" description="Basic and acidic residues" evidence="1">
    <location>
        <begin position="29"/>
        <end position="63"/>
    </location>
</feature>
<reference evidence="2" key="1">
    <citation type="journal article" date="2016" name="Mol. Biol. Evol.">
        <title>Comparative Genomics of Early-Diverging Mushroom-Forming Fungi Provides Insights into the Origins of Lignocellulose Decay Capabilities.</title>
        <authorList>
            <person name="Nagy L.G."/>
            <person name="Riley R."/>
            <person name="Tritt A."/>
            <person name="Adam C."/>
            <person name="Daum C."/>
            <person name="Floudas D."/>
            <person name="Sun H."/>
            <person name="Yadav J.S."/>
            <person name="Pangilinan J."/>
            <person name="Larsson K.H."/>
            <person name="Matsuura K."/>
            <person name="Barry K."/>
            <person name="Labutti K."/>
            <person name="Kuo R."/>
            <person name="Ohm R.A."/>
            <person name="Bhattacharya S.S."/>
            <person name="Shirouzu T."/>
            <person name="Yoshinaga Y."/>
            <person name="Martin F.M."/>
            <person name="Grigoriev I.V."/>
            <person name="Hibbett D.S."/>
        </authorList>
    </citation>
    <scope>NUCLEOTIDE SEQUENCE [LARGE SCALE GENOMIC DNA]</scope>
    <source>
        <strain evidence="2">CBS 109695</strain>
    </source>
</reference>
<accession>A0A166TGZ8</accession>
<name>A0A166TGZ8_9AGAM</name>
<feature type="region of interest" description="Disordered" evidence="1">
    <location>
        <begin position="23"/>
        <end position="63"/>
    </location>
</feature>
<feature type="non-terminal residue" evidence="2">
    <location>
        <position position="1"/>
    </location>
</feature>
<sequence length="63" mass="7368">IGGVAKRYFSTWKAKYKEQVDPVQAAKRVQKDKDGRTRDHRTAKWDRRRGHTAEFDQIHGTKG</sequence>
<proteinExistence type="predicted"/>
<organism evidence="2">
    <name type="scientific">Athelia psychrophila</name>
    <dbReference type="NCBI Taxonomy" id="1759441"/>
    <lineage>
        <taxon>Eukaryota</taxon>
        <taxon>Fungi</taxon>
        <taxon>Dikarya</taxon>
        <taxon>Basidiomycota</taxon>
        <taxon>Agaricomycotina</taxon>
        <taxon>Agaricomycetes</taxon>
        <taxon>Agaricomycetidae</taxon>
        <taxon>Atheliales</taxon>
        <taxon>Atheliaceae</taxon>
        <taxon>Athelia</taxon>
    </lineage>
</organism>
<dbReference type="EMBL" id="KV417493">
    <property type="protein sequence ID" value="KZP30602.1"/>
    <property type="molecule type" value="Genomic_DNA"/>
</dbReference>